<dbReference type="PANTHER" id="PTHR34315">
    <property type="match status" value="1"/>
</dbReference>
<keyword evidence="3" id="KW-1185">Reference proteome</keyword>
<dbReference type="Proteomes" id="UP000308671">
    <property type="component" value="Unassembled WGS sequence"/>
</dbReference>
<reference evidence="2 3" key="1">
    <citation type="submission" date="2017-12" db="EMBL/GenBank/DDBJ databases">
        <title>Comparative genomics of Botrytis spp.</title>
        <authorList>
            <person name="Valero-Jimenez C.A."/>
            <person name="Tapia P."/>
            <person name="Veloso J."/>
            <person name="Silva-Moreno E."/>
            <person name="Staats M."/>
            <person name="Valdes J.H."/>
            <person name="Van Kan J.A.L."/>
        </authorList>
    </citation>
    <scope>NUCLEOTIDE SEQUENCE [LARGE SCALE GENOMIC DNA]</scope>
    <source>
        <strain evidence="2 3">MUCL435</strain>
    </source>
</reference>
<evidence type="ECO:0000313" key="2">
    <source>
        <dbReference type="EMBL" id="THV53031.1"/>
    </source>
</evidence>
<evidence type="ECO:0008006" key="4">
    <source>
        <dbReference type="Google" id="ProtNLM"/>
    </source>
</evidence>
<dbReference type="EMBL" id="PQXL01000061">
    <property type="protein sequence ID" value="THV53031.1"/>
    <property type="molecule type" value="Genomic_DNA"/>
</dbReference>
<dbReference type="InterPro" id="IPR015889">
    <property type="entry name" value="Intradiol_dOase_core"/>
</dbReference>
<dbReference type="Gene3D" id="2.60.130.10">
    <property type="entry name" value="Aromatic compound dioxygenase"/>
    <property type="match status" value="1"/>
</dbReference>
<feature type="region of interest" description="Disordered" evidence="1">
    <location>
        <begin position="151"/>
        <end position="170"/>
    </location>
</feature>
<name>A0A4S8R7A2_9HELO</name>
<evidence type="ECO:0000256" key="1">
    <source>
        <dbReference type="SAM" id="MobiDB-lite"/>
    </source>
</evidence>
<dbReference type="AlphaFoldDB" id="A0A4S8R7A2"/>
<protein>
    <recommendedName>
        <fullName evidence="4">Intradiol ring-cleavage dioxygenases domain-containing protein</fullName>
    </recommendedName>
</protein>
<comment type="caution">
    <text evidence="2">The sequence shown here is derived from an EMBL/GenBank/DDBJ whole genome shotgun (WGS) entry which is preliminary data.</text>
</comment>
<organism evidence="2 3">
    <name type="scientific">Botrytis galanthina</name>
    <dbReference type="NCBI Taxonomy" id="278940"/>
    <lineage>
        <taxon>Eukaryota</taxon>
        <taxon>Fungi</taxon>
        <taxon>Dikarya</taxon>
        <taxon>Ascomycota</taxon>
        <taxon>Pezizomycotina</taxon>
        <taxon>Leotiomycetes</taxon>
        <taxon>Helotiales</taxon>
        <taxon>Sclerotiniaceae</taxon>
        <taxon>Botrytis</taxon>
    </lineage>
</organism>
<dbReference type="PANTHER" id="PTHR34315:SF1">
    <property type="entry name" value="INTRADIOL RING-CLEAVAGE DIOXYGENASES DOMAIN-CONTAINING PROTEIN-RELATED"/>
    <property type="match status" value="1"/>
</dbReference>
<evidence type="ECO:0000313" key="3">
    <source>
        <dbReference type="Proteomes" id="UP000308671"/>
    </source>
</evidence>
<sequence length="433" mass="46572">MQQNVIPQELPYFVMETSEILATASIKSAFLSTTARKVYRIVERQKALDAGRIKDSSSLHGSLTVMVYHVSNLKSFWSLVTFASLFQGVFTHPGHDNREEIAQRDAFFGNSKRDLSHCFERMRKRGSESKRHERLAKALAKARSDFGLSQKENSLKDRDTSPLTTSHLSSLDVTPSTADVEAIIFSNSSCVLQAEGEVGPFYVSGEYIRSDLRESEEGVPVVIDAEFLDISTCTGISDLYWDIWNANSTGVYSGVPGGDGNGNSADTTNIDKTFLRGLQPTDDEGIVQFTTFFPGHYTGRTNHIHVVAHVGGSILSNGTYTGGNVTHIGQLFFDQSLITQVEAVSPYSTNTQELTLNADDRVLLGEISGGGDPIVDYALLGDTIDEGVFAWITIGIDLEASYNADAAAELTAAGGVLLDSSGSGGGGGGSPPS</sequence>
<proteinExistence type="predicted"/>
<accession>A0A4S8R7A2</accession>
<dbReference type="GO" id="GO:0016702">
    <property type="term" value="F:oxidoreductase activity, acting on single donors with incorporation of molecular oxygen, incorporation of two atoms of oxygen"/>
    <property type="evidence" value="ECO:0007669"/>
    <property type="project" value="InterPro"/>
</dbReference>
<gene>
    <name evidence="2" type="ORF">BGAL_0061g00070</name>
</gene>
<feature type="compositionally biased region" description="Low complexity" evidence="1">
    <location>
        <begin position="161"/>
        <end position="170"/>
    </location>
</feature>
<dbReference type="CDD" id="cd03457">
    <property type="entry name" value="intradiol_dioxygenase_like"/>
    <property type="match status" value="1"/>
</dbReference>
<dbReference type="GO" id="GO:0005506">
    <property type="term" value="F:iron ion binding"/>
    <property type="evidence" value="ECO:0007669"/>
    <property type="project" value="InterPro"/>
</dbReference>
<dbReference type="SUPFAM" id="SSF49482">
    <property type="entry name" value="Aromatic compound dioxygenase"/>
    <property type="match status" value="1"/>
</dbReference>
<dbReference type="OrthoDB" id="121380at2759"/>